<evidence type="ECO:0000313" key="4">
    <source>
        <dbReference type="Proteomes" id="UP000306585"/>
    </source>
</evidence>
<name>A0A5R9GLY0_9PROT</name>
<dbReference type="EMBL" id="VBRY01000019">
    <property type="protein sequence ID" value="TLS65307.1"/>
    <property type="molecule type" value="Genomic_DNA"/>
</dbReference>
<protein>
    <submittedName>
        <fullName evidence="3">Mechanosensitive ion channel protein MscS</fullName>
    </submittedName>
</protein>
<evidence type="ECO:0000256" key="1">
    <source>
        <dbReference type="SAM" id="MobiDB-lite"/>
    </source>
</evidence>
<dbReference type="AlphaFoldDB" id="A0A5R9GLY0"/>
<dbReference type="RefSeq" id="WP_138240277.1">
    <property type="nucleotide sequence ID" value="NZ_VBRY01000019.1"/>
</dbReference>
<reference evidence="3 4" key="1">
    <citation type="journal article" date="2019" name="Appl. Environ. Microbiol.">
        <title>Environmental Evidence and Genomic Insight of Iron-oxidizing Bacteria Preference Towards More Corrosion Resistant Stainless Steel at Higher Salinities.</title>
        <authorList>
            <person name="Garrison C.E."/>
            <person name="Price K.A."/>
            <person name="Field E.K."/>
        </authorList>
    </citation>
    <scope>NUCLEOTIDE SEQUENCE [LARGE SCALE GENOMIC DNA]</scope>
    <source>
        <strain evidence="3 4">P3</strain>
    </source>
</reference>
<comment type="caution">
    <text evidence="3">The sequence shown here is derived from an EMBL/GenBank/DDBJ whole genome shotgun (WGS) entry which is preliminary data.</text>
</comment>
<sequence>MMRILHTGWITLMLCGLIAPLPAYAGNGSESHSGQAALHSGKASGQLAQSAGHATASGAQVVSGIAAVPLVAAGAVGASAATSGNALANAADQPLEVSDEVMTAGPSPDQMLGNHKANKQ</sequence>
<evidence type="ECO:0000313" key="3">
    <source>
        <dbReference type="EMBL" id="TLS65307.1"/>
    </source>
</evidence>
<accession>A0A5R9GLY0</accession>
<organism evidence="3 4">
    <name type="scientific">Mariprofundus erugo</name>
    <dbReference type="NCBI Taxonomy" id="2528639"/>
    <lineage>
        <taxon>Bacteria</taxon>
        <taxon>Pseudomonadati</taxon>
        <taxon>Pseudomonadota</taxon>
        <taxon>Candidatius Mariprofundia</taxon>
        <taxon>Mariprofundales</taxon>
        <taxon>Mariprofundaceae</taxon>
        <taxon>Mariprofundus</taxon>
    </lineage>
</organism>
<keyword evidence="2" id="KW-0732">Signal</keyword>
<proteinExistence type="predicted"/>
<feature type="region of interest" description="Disordered" evidence="1">
    <location>
        <begin position="97"/>
        <end position="120"/>
    </location>
</feature>
<feature type="signal peptide" evidence="2">
    <location>
        <begin position="1"/>
        <end position="25"/>
    </location>
</feature>
<keyword evidence="4" id="KW-1185">Reference proteome</keyword>
<feature type="region of interest" description="Disordered" evidence="1">
    <location>
        <begin position="28"/>
        <end position="50"/>
    </location>
</feature>
<dbReference type="Proteomes" id="UP000306585">
    <property type="component" value="Unassembled WGS sequence"/>
</dbReference>
<evidence type="ECO:0000256" key="2">
    <source>
        <dbReference type="SAM" id="SignalP"/>
    </source>
</evidence>
<feature type="chain" id="PRO_5024445183" evidence="2">
    <location>
        <begin position="26"/>
        <end position="120"/>
    </location>
</feature>
<gene>
    <name evidence="3" type="ORF">FEF65_13115</name>
</gene>